<dbReference type="GO" id="GO:0000166">
    <property type="term" value="F:nucleotide binding"/>
    <property type="evidence" value="ECO:0007669"/>
    <property type="project" value="UniProtKB-KW"/>
</dbReference>
<dbReference type="Pfam" id="PF13692">
    <property type="entry name" value="Glyco_trans_1_4"/>
    <property type="match status" value="1"/>
</dbReference>
<dbReference type="PANTHER" id="PTHR12526:SF629">
    <property type="entry name" value="TEICHURONIC ACID BIOSYNTHESIS GLYCOSYLTRANSFERASE TUAH-RELATED"/>
    <property type="match status" value="1"/>
</dbReference>
<evidence type="ECO:0000313" key="13">
    <source>
        <dbReference type="EMBL" id="KRM14430.1"/>
    </source>
</evidence>
<evidence type="ECO:0000256" key="3">
    <source>
        <dbReference type="ARBA" id="ARBA00009481"/>
    </source>
</evidence>
<comment type="subcellular location">
    <subcellularLocation>
        <location evidence="1 11">Cell membrane</location>
        <topology evidence="1 11">Peripheral membrane protein</topology>
    </subcellularLocation>
    <subcellularLocation>
        <location evidence="11">Cytoplasm</location>
    </subcellularLocation>
    <text evidence="11">Cell membrane association requires GtfB.</text>
</comment>
<name>A0A0R1W925_9LACO</name>
<feature type="binding site" evidence="11">
    <location>
        <begin position="426"/>
        <end position="429"/>
    </location>
    <ligand>
        <name>N-acetyl-D-glucosamine</name>
        <dbReference type="ChEBI" id="CHEBI:506227"/>
    </ligand>
</feature>
<organism evidence="13 14">
    <name type="scientific">Limosilactobacillus oris DSM 4864</name>
    <dbReference type="NCBI Taxonomy" id="1423779"/>
    <lineage>
        <taxon>Bacteria</taxon>
        <taxon>Bacillati</taxon>
        <taxon>Bacillota</taxon>
        <taxon>Bacilli</taxon>
        <taxon>Lactobacillales</taxon>
        <taxon>Lactobacillaceae</taxon>
        <taxon>Limosilactobacillus</taxon>
    </lineage>
</organism>
<dbReference type="Pfam" id="PF22145">
    <property type="entry name" value="GtfA_EBD"/>
    <property type="match status" value="1"/>
</dbReference>
<gene>
    <name evidence="11" type="primary">gtfA</name>
    <name evidence="13" type="ORF">FC49_GL001100</name>
</gene>
<evidence type="ECO:0000256" key="1">
    <source>
        <dbReference type="ARBA" id="ARBA00004202"/>
    </source>
</evidence>
<comment type="subunit">
    <text evidence="11">Forms a heterotetramer with 2 subunits each of GtfA and GtfB. Part of the accessory SecA2/SecY2 protein translocation apparatus.</text>
</comment>
<dbReference type="Proteomes" id="UP000050973">
    <property type="component" value="Unassembled WGS sequence"/>
</dbReference>
<keyword evidence="9 11" id="KW-0472">Membrane</keyword>
<comment type="caution">
    <text evidence="13">The sequence shown here is derived from an EMBL/GenBank/DDBJ whole genome shotgun (WGS) entry which is preliminary data.</text>
</comment>
<evidence type="ECO:0000256" key="9">
    <source>
        <dbReference type="ARBA" id="ARBA00023136"/>
    </source>
</evidence>
<sequence>MNLWYHSINQYGGKSMTVYNVNLGIGWASSGVEYAQAYRSQSLNQLGIPAKFIFSDLILGNNIQDLTSNLDFKDDQIIWLYNFFTDVRIAPSTYTLNQLERDLQLKQRQAEKKVNGKEVQYLLNDEGLILVVRLHDEQGQTLDQVSYVANGQMVMRDFYSYVKYAREYYNGQKENNHVTVREFYNEDGSVAYVQHLDGDKETFEMADGTVYYSKNDLYREMIRRLHFQKGDVVILDRMNEDKQLVNGQIIFEEHQPAKLVVVVHADHYDKHYTNNQNVLWNNFYEYQFTHPEDVASFIVATDAQKQLFAKQEQHFQHATPRVDTIPVGNLARLVKPSSDRKLHSLITASRLAKEKHVDWLVKATVAARQQVPDISLDIYGQGGEYGRLQQLIKDNHAEDYIRLMGQQDLADVYVKYAAYAAASTSEGFGLSLLEAVGSGLPMIGFDVPYGNQTFIDDGQNGYRIPYEEDWSDEQKVARLRDAMVKLFTEADLAAYSQHSYEVAEPYLTDNVAQRWGKVLEELAND</sequence>
<feature type="binding site" evidence="11">
    <location>
        <begin position="31"/>
        <end position="34"/>
    </location>
    <ligand>
        <name>UDP</name>
        <dbReference type="ChEBI" id="CHEBI:58223"/>
    </ligand>
</feature>
<comment type="similarity">
    <text evidence="3 11">Belongs to the glycosyltransferase group 1 family. Glycosyltransferase 4 subfamily.</text>
</comment>
<dbReference type="GO" id="GO:0005886">
    <property type="term" value="C:plasma membrane"/>
    <property type="evidence" value="ECO:0007669"/>
    <property type="project" value="UniProtKB-SubCell"/>
</dbReference>
<evidence type="ECO:0000256" key="5">
    <source>
        <dbReference type="ARBA" id="ARBA00022490"/>
    </source>
</evidence>
<dbReference type="PANTHER" id="PTHR12526">
    <property type="entry name" value="GLYCOSYLTRANSFERASE"/>
    <property type="match status" value="1"/>
</dbReference>
<dbReference type="SUPFAM" id="SSF53756">
    <property type="entry name" value="UDP-Glycosyltransferase/glycogen phosphorylase"/>
    <property type="match status" value="1"/>
</dbReference>
<dbReference type="InterPro" id="IPR054396">
    <property type="entry name" value="GtfA_EBD"/>
</dbReference>
<comment type="catalytic activity">
    <reaction evidence="10 11">
        <text>L-seryl-[protein] + UDP-N-acetyl-alpha-D-glucosamine = 3-O-[N-acetyl-alpha-D-glucosaminyl]-L-seryl-[protein] + UDP + H(+)</text>
        <dbReference type="Rhea" id="RHEA:59872"/>
        <dbReference type="Rhea" id="RHEA-COMP:9863"/>
        <dbReference type="Rhea" id="RHEA-COMP:15471"/>
        <dbReference type="ChEBI" id="CHEBI:15378"/>
        <dbReference type="ChEBI" id="CHEBI:29999"/>
        <dbReference type="ChEBI" id="CHEBI:57705"/>
        <dbReference type="ChEBI" id="CHEBI:58223"/>
        <dbReference type="ChEBI" id="CHEBI:143279"/>
    </reaction>
</comment>
<evidence type="ECO:0000313" key="14">
    <source>
        <dbReference type="Proteomes" id="UP000050973"/>
    </source>
</evidence>
<evidence type="ECO:0000256" key="6">
    <source>
        <dbReference type="ARBA" id="ARBA00022676"/>
    </source>
</evidence>
<keyword evidence="7 11" id="KW-0808">Transferase</keyword>
<dbReference type="GO" id="GO:0017122">
    <property type="term" value="C:protein N-acetylglucosaminyltransferase complex"/>
    <property type="evidence" value="ECO:0007669"/>
    <property type="project" value="UniProtKB-UniRule"/>
</dbReference>
<dbReference type="PATRIC" id="fig|1423779.3.peg.1134"/>
<protein>
    <recommendedName>
        <fullName evidence="11">UDP-N-acetylglucosamine--peptide N-acetylglucosaminyltransferase GtfA subunit</fullName>
        <ecNumber evidence="11">2.4.1.-</ecNumber>
    </recommendedName>
    <alternativeName>
        <fullName evidence="11">Glycosyltransferase GtfA</fullName>
    </alternativeName>
</protein>
<dbReference type="HAMAP" id="MF_01472">
    <property type="entry name" value="GtfA"/>
    <property type="match status" value="1"/>
</dbReference>
<feature type="domain" description="GtfA extended beta-sheet meander" evidence="12">
    <location>
        <begin position="113"/>
        <end position="207"/>
    </location>
</feature>
<dbReference type="GO" id="GO:0016757">
    <property type="term" value="F:glycosyltransferase activity"/>
    <property type="evidence" value="ECO:0007669"/>
    <property type="project" value="UniProtKB-UniRule"/>
</dbReference>
<evidence type="ECO:0000256" key="10">
    <source>
        <dbReference type="ARBA" id="ARBA00052053"/>
    </source>
</evidence>
<keyword evidence="5 11" id="KW-0963">Cytoplasm</keyword>
<comment type="function">
    <text evidence="11">Required for polymorphic O-glycosylation of the serine-rich repeat protein in this bacteria. Catalyzes the first step in glycosylation by transferring N-acetylglucosamine from UDP-GlcNAc to serine residues in the substrate protein. Part of the accessory SecA2/SecY2 system specifically required to export serine-rich repeat cell wall proteins usually encoded upstream in the same operon.</text>
</comment>
<dbReference type="NCBIfam" id="TIGR02918">
    <property type="entry name" value="accessory Sec system glycosyltransferase GtfA"/>
    <property type="match status" value="1"/>
</dbReference>
<dbReference type="FunFam" id="3.40.50.2000:FF:000196">
    <property type="entry name" value="UDP-N-acetylglucosamine--peptide N-acetylglucosaminyltransferase GtfA subunit"/>
    <property type="match status" value="1"/>
</dbReference>
<reference evidence="13 14" key="1">
    <citation type="journal article" date="2015" name="Genome Announc.">
        <title>Expanding the biotechnology potential of lactobacilli through comparative genomics of 213 strains and associated genera.</title>
        <authorList>
            <person name="Sun Z."/>
            <person name="Harris H.M."/>
            <person name="McCann A."/>
            <person name="Guo C."/>
            <person name="Argimon S."/>
            <person name="Zhang W."/>
            <person name="Yang X."/>
            <person name="Jeffery I.B."/>
            <person name="Cooney J.C."/>
            <person name="Kagawa T.F."/>
            <person name="Liu W."/>
            <person name="Song Y."/>
            <person name="Salvetti E."/>
            <person name="Wrobel A."/>
            <person name="Rasinkangas P."/>
            <person name="Parkhill J."/>
            <person name="Rea M.C."/>
            <person name="O'Sullivan O."/>
            <person name="Ritari J."/>
            <person name="Douillard F.P."/>
            <person name="Paul Ross R."/>
            <person name="Yang R."/>
            <person name="Briner A.E."/>
            <person name="Felis G.E."/>
            <person name="de Vos W.M."/>
            <person name="Barrangou R."/>
            <person name="Klaenhammer T.R."/>
            <person name="Caufield P.W."/>
            <person name="Cui Y."/>
            <person name="Zhang H."/>
            <person name="O'Toole P.W."/>
        </authorList>
    </citation>
    <scope>NUCLEOTIDE SEQUENCE [LARGE SCALE GENOMIC DNA]</scope>
    <source>
        <strain evidence="13 14">DSM 4864</strain>
    </source>
</reference>
<evidence type="ECO:0000259" key="12">
    <source>
        <dbReference type="Pfam" id="PF22145"/>
    </source>
</evidence>
<keyword evidence="4 11" id="KW-1003">Cell membrane</keyword>
<dbReference type="UniPathway" id="UPA00378"/>
<keyword evidence="6 11" id="KW-0328">Glycosyltransferase</keyword>
<accession>A0A0R1W925</accession>
<feature type="binding site" evidence="11">
    <location>
        <begin position="406"/>
        <end position="407"/>
    </location>
    <ligand>
        <name>UDP</name>
        <dbReference type="ChEBI" id="CHEBI:58223"/>
    </ligand>
</feature>
<dbReference type="EMBL" id="AZGE01000029">
    <property type="protein sequence ID" value="KRM14430.1"/>
    <property type="molecule type" value="Genomic_DNA"/>
</dbReference>
<proteinExistence type="inferred from homology"/>
<evidence type="ECO:0000256" key="8">
    <source>
        <dbReference type="ARBA" id="ARBA00022741"/>
    </source>
</evidence>
<evidence type="ECO:0000256" key="2">
    <source>
        <dbReference type="ARBA" id="ARBA00004922"/>
    </source>
</evidence>
<evidence type="ECO:0000256" key="7">
    <source>
        <dbReference type="ARBA" id="ARBA00022679"/>
    </source>
</evidence>
<dbReference type="InterPro" id="IPR014267">
    <property type="entry name" value="GtfA"/>
</dbReference>
<evidence type="ECO:0000256" key="4">
    <source>
        <dbReference type="ARBA" id="ARBA00022475"/>
    </source>
</evidence>
<dbReference type="Gene3D" id="3.40.50.2000">
    <property type="entry name" value="Glycogen Phosphorylase B"/>
    <property type="match status" value="2"/>
</dbReference>
<evidence type="ECO:0000256" key="11">
    <source>
        <dbReference type="HAMAP-Rule" id="MF_01472"/>
    </source>
</evidence>
<comment type="pathway">
    <text evidence="2 11">Protein modification; protein glycosylation.</text>
</comment>
<dbReference type="AlphaFoldDB" id="A0A0R1W925"/>
<dbReference type="GO" id="GO:0005737">
    <property type="term" value="C:cytoplasm"/>
    <property type="evidence" value="ECO:0007669"/>
    <property type="project" value="UniProtKB-SubCell"/>
</dbReference>
<keyword evidence="8 11" id="KW-0547">Nucleotide-binding</keyword>
<feature type="binding site" evidence="11">
    <location>
        <position position="264"/>
    </location>
    <ligand>
        <name>N-acetyl-D-glucosamine</name>
        <dbReference type="ChEBI" id="CHEBI:506227"/>
    </ligand>
</feature>
<dbReference type="EC" id="2.4.1.-" evidence="11"/>